<comment type="caution">
    <text evidence="2">The sequence shown here is derived from an EMBL/GenBank/DDBJ whole genome shotgun (WGS) entry which is preliminary data.</text>
</comment>
<evidence type="ECO:0008006" key="4">
    <source>
        <dbReference type="Google" id="ProtNLM"/>
    </source>
</evidence>
<proteinExistence type="predicted"/>
<reference evidence="2" key="1">
    <citation type="submission" date="2021-03" db="EMBL/GenBank/DDBJ databases">
        <authorList>
            <person name="Tagirdzhanova G."/>
        </authorList>
    </citation>
    <scope>NUCLEOTIDE SEQUENCE</scope>
</reference>
<dbReference type="Proteomes" id="UP000664521">
    <property type="component" value="Unassembled WGS sequence"/>
</dbReference>
<keyword evidence="3" id="KW-1185">Reference proteome</keyword>
<protein>
    <recommendedName>
        <fullName evidence="4">Thioesterase domain-containing protein</fullName>
    </recommendedName>
</protein>
<gene>
    <name evidence="2" type="ORF">HETSPECPRED_007497</name>
</gene>
<evidence type="ECO:0000313" key="3">
    <source>
        <dbReference type="Proteomes" id="UP000664521"/>
    </source>
</evidence>
<organism evidence="2 3">
    <name type="scientific">Heterodermia speciosa</name>
    <dbReference type="NCBI Taxonomy" id="116794"/>
    <lineage>
        <taxon>Eukaryota</taxon>
        <taxon>Fungi</taxon>
        <taxon>Dikarya</taxon>
        <taxon>Ascomycota</taxon>
        <taxon>Pezizomycotina</taxon>
        <taxon>Lecanoromycetes</taxon>
        <taxon>OSLEUM clade</taxon>
        <taxon>Lecanoromycetidae</taxon>
        <taxon>Caliciales</taxon>
        <taxon>Physciaceae</taxon>
        <taxon>Heterodermia</taxon>
    </lineage>
</organism>
<accession>A0A8H3FSR2</accession>
<name>A0A8H3FSR2_9LECA</name>
<dbReference type="EMBL" id="CAJPDS010000053">
    <property type="protein sequence ID" value="CAF9929914.1"/>
    <property type="molecule type" value="Genomic_DNA"/>
</dbReference>
<feature type="chain" id="PRO_5034210143" description="Thioesterase domain-containing protein" evidence="1">
    <location>
        <begin position="31"/>
        <end position="196"/>
    </location>
</feature>
<sequence>MQLTCYPISSISFSCLVFLTITCNLLGAWASPLPSLPPSTLAGPWLKSRNGFPAFQKIEWAGDAQLLTKKSLPINLEAQSGWSMTFMPYGSFLPLQSVFMIFEGFYQGAIGRAIGAEVAKLPTQHYVNIALGSIELEFLSPTSKIPWEFVRLFAEQMWQATKIGYAGRYVTEYVHEHTGQVITVSLSVLKGSGLAT</sequence>
<evidence type="ECO:0000256" key="1">
    <source>
        <dbReference type="SAM" id="SignalP"/>
    </source>
</evidence>
<keyword evidence="1" id="KW-0732">Signal</keyword>
<evidence type="ECO:0000313" key="2">
    <source>
        <dbReference type="EMBL" id="CAF9929914.1"/>
    </source>
</evidence>
<feature type="signal peptide" evidence="1">
    <location>
        <begin position="1"/>
        <end position="30"/>
    </location>
</feature>
<dbReference type="AlphaFoldDB" id="A0A8H3FSR2"/>